<protein>
    <submittedName>
        <fullName evidence="1">Uncharacterized protein</fullName>
    </submittedName>
</protein>
<dbReference type="Proteomes" id="UP000784294">
    <property type="component" value="Unassembled WGS sequence"/>
</dbReference>
<accession>A0A3S4ZUT2</accession>
<proteinExistence type="predicted"/>
<organism evidence="1 2">
    <name type="scientific">Protopolystoma xenopodis</name>
    <dbReference type="NCBI Taxonomy" id="117903"/>
    <lineage>
        <taxon>Eukaryota</taxon>
        <taxon>Metazoa</taxon>
        <taxon>Spiralia</taxon>
        <taxon>Lophotrochozoa</taxon>
        <taxon>Platyhelminthes</taxon>
        <taxon>Monogenea</taxon>
        <taxon>Polyopisthocotylea</taxon>
        <taxon>Polystomatidea</taxon>
        <taxon>Polystomatidae</taxon>
        <taxon>Protopolystoma</taxon>
    </lineage>
</organism>
<evidence type="ECO:0000313" key="1">
    <source>
        <dbReference type="EMBL" id="VEL20358.1"/>
    </source>
</evidence>
<gene>
    <name evidence="1" type="ORF">PXEA_LOCUS13798</name>
</gene>
<reference evidence="1" key="1">
    <citation type="submission" date="2018-11" db="EMBL/GenBank/DDBJ databases">
        <authorList>
            <consortium name="Pathogen Informatics"/>
        </authorList>
    </citation>
    <scope>NUCLEOTIDE SEQUENCE</scope>
</reference>
<dbReference type="EMBL" id="CAAALY010046064">
    <property type="protein sequence ID" value="VEL20358.1"/>
    <property type="molecule type" value="Genomic_DNA"/>
</dbReference>
<sequence>MIVYREPIRLSTREFDASQTTLIRHNCSQAFQPQLTPICTDTVRSHVACSQARKAVAHSFNRGKNSCIMSGPDIVRSEGARDDQATEASWPIVPFEDSSLRRISTIDHSQLRAKSLQSHSIPSEHM</sequence>
<comment type="caution">
    <text evidence="1">The sequence shown here is derived from an EMBL/GenBank/DDBJ whole genome shotgun (WGS) entry which is preliminary data.</text>
</comment>
<keyword evidence="2" id="KW-1185">Reference proteome</keyword>
<name>A0A3S4ZUT2_9PLAT</name>
<dbReference type="AlphaFoldDB" id="A0A3S4ZUT2"/>
<feature type="non-terminal residue" evidence="1">
    <location>
        <position position="126"/>
    </location>
</feature>
<evidence type="ECO:0000313" key="2">
    <source>
        <dbReference type="Proteomes" id="UP000784294"/>
    </source>
</evidence>